<accession>A0A0A3I7W1</accession>
<feature type="domain" description="Metallo-beta-lactamase" evidence="1">
    <location>
        <begin position="38"/>
        <end position="246"/>
    </location>
</feature>
<dbReference type="eggNOG" id="COG0491">
    <property type="taxonomic scope" value="Bacteria"/>
</dbReference>
<dbReference type="SMART" id="SM00849">
    <property type="entry name" value="Lactamase_B"/>
    <property type="match status" value="1"/>
</dbReference>
<keyword evidence="3" id="KW-1185">Reference proteome</keyword>
<dbReference type="AlphaFoldDB" id="A0A0A3I7W1"/>
<dbReference type="PANTHER" id="PTHR42951:SF17">
    <property type="entry name" value="METALLO-BETA-LACTAMASE DOMAIN-CONTAINING PROTEIN"/>
    <property type="match status" value="1"/>
</dbReference>
<proteinExistence type="predicted"/>
<dbReference type="PANTHER" id="PTHR42951">
    <property type="entry name" value="METALLO-BETA-LACTAMASE DOMAIN-CONTAINING"/>
    <property type="match status" value="1"/>
</dbReference>
<sequence>MNEELNYGDDYKYIPVTSILSGVGQQVTNDIYCYTIQVVNLCFVGNKDGWSLIDAGMPRSAVKIIEEAESQFGPNARPEAIILTHGHFDHVGAIIELVEHWNVPVYAHEMEIPYLTGQKSYAEPDPSVEGGLVARMSPYFPNEPIQLGTHVKPLPDDRSVPTLDGWKWIHTPGHAPGHVSFFREEDRALIAGDAFVTVRQDSLFKVLVQDPEITGPPRYFTTDWDLARESVNKLACLNPSVAVTGHGIPIRGKELNYNLEKLAKNFDNMARPDYGKYLN</sequence>
<dbReference type="CDD" id="cd07721">
    <property type="entry name" value="yflN-like_MBL-fold"/>
    <property type="match status" value="1"/>
</dbReference>
<dbReference type="InterPro" id="IPR050855">
    <property type="entry name" value="NDM-1-like"/>
</dbReference>
<dbReference type="STRING" id="1384049.CD29_09015"/>
<evidence type="ECO:0000313" key="2">
    <source>
        <dbReference type="EMBL" id="KGR78813.1"/>
    </source>
</evidence>
<dbReference type="Proteomes" id="UP000030416">
    <property type="component" value="Unassembled WGS sequence"/>
</dbReference>
<dbReference type="SUPFAM" id="SSF56281">
    <property type="entry name" value="Metallo-hydrolase/oxidoreductase"/>
    <property type="match status" value="1"/>
</dbReference>
<dbReference type="OrthoDB" id="9802248at2"/>
<dbReference type="InterPro" id="IPR036866">
    <property type="entry name" value="RibonucZ/Hydroxyglut_hydro"/>
</dbReference>
<gene>
    <name evidence="2" type="ORF">CD29_09015</name>
</gene>
<protein>
    <recommendedName>
        <fullName evidence="1">Metallo-beta-lactamase domain-containing protein</fullName>
    </recommendedName>
</protein>
<dbReference type="EMBL" id="JPVN01000009">
    <property type="protein sequence ID" value="KGR78813.1"/>
    <property type="molecule type" value="Genomic_DNA"/>
</dbReference>
<organism evidence="2 3">
    <name type="scientific">Ureibacillus manganicus DSM 26584</name>
    <dbReference type="NCBI Taxonomy" id="1384049"/>
    <lineage>
        <taxon>Bacteria</taxon>
        <taxon>Bacillati</taxon>
        <taxon>Bacillota</taxon>
        <taxon>Bacilli</taxon>
        <taxon>Bacillales</taxon>
        <taxon>Caryophanaceae</taxon>
        <taxon>Ureibacillus</taxon>
    </lineage>
</organism>
<dbReference type="InterPro" id="IPR001279">
    <property type="entry name" value="Metallo-B-lactamas"/>
</dbReference>
<dbReference type="RefSeq" id="WP_036185457.1">
    <property type="nucleotide sequence ID" value="NZ_AVDA01000009.1"/>
</dbReference>
<comment type="caution">
    <text evidence="2">The sequence shown here is derived from an EMBL/GenBank/DDBJ whole genome shotgun (WGS) entry which is preliminary data.</text>
</comment>
<dbReference type="Gene3D" id="3.60.15.10">
    <property type="entry name" value="Ribonuclease Z/Hydroxyacylglutathione hydrolase-like"/>
    <property type="match status" value="1"/>
</dbReference>
<name>A0A0A3I7W1_9BACL</name>
<reference evidence="2 3" key="1">
    <citation type="submission" date="2014-02" db="EMBL/GenBank/DDBJ databases">
        <title>Draft genome sequence of Lysinibacillus manganicus DSM 26584T.</title>
        <authorList>
            <person name="Zhang F."/>
            <person name="Wang G."/>
            <person name="Zhang L."/>
        </authorList>
    </citation>
    <scope>NUCLEOTIDE SEQUENCE [LARGE SCALE GENOMIC DNA]</scope>
    <source>
        <strain evidence="2 3">DSM 26584</strain>
    </source>
</reference>
<evidence type="ECO:0000313" key="3">
    <source>
        <dbReference type="Proteomes" id="UP000030416"/>
    </source>
</evidence>
<evidence type="ECO:0000259" key="1">
    <source>
        <dbReference type="SMART" id="SM00849"/>
    </source>
</evidence>
<dbReference type="Pfam" id="PF00753">
    <property type="entry name" value="Lactamase_B"/>
    <property type="match status" value="1"/>
</dbReference>